<proteinExistence type="predicted"/>
<dbReference type="Gene3D" id="2.170.16.10">
    <property type="entry name" value="Hedgehog/Intein (Hint) domain"/>
    <property type="match status" value="1"/>
</dbReference>
<name>A0A2K1QQR6_9PEZI</name>
<keyword evidence="1" id="KW-1133">Transmembrane helix</keyword>
<organism evidence="2 3">
    <name type="scientific">Sphaceloma murrayae</name>
    <dbReference type="NCBI Taxonomy" id="2082308"/>
    <lineage>
        <taxon>Eukaryota</taxon>
        <taxon>Fungi</taxon>
        <taxon>Dikarya</taxon>
        <taxon>Ascomycota</taxon>
        <taxon>Pezizomycotina</taxon>
        <taxon>Dothideomycetes</taxon>
        <taxon>Dothideomycetidae</taxon>
        <taxon>Myriangiales</taxon>
        <taxon>Elsinoaceae</taxon>
        <taxon>Sphaceloma</taxon>
    </lineage>
</organism>
<dbReference type="OrthoDB" id="3801533at2759"/>
<feature type="transmembrane region" description="Helical" evidence="1">
    <location>
        <begin position="1591"/>
        <end position="1610"/>
    </location>
</feature>
<evidence type="ECO:0000313" key="2">
    <source>
        <dbReference type="EMBL" id="PNS17319.1"/>
    </source>
</evidence>
<keyword evidence="1" id="KW-0812">Transmembrane</keyword>
<dbReference type="InterPro" id="IPR036844">
    <property type="entry name" value="Hint_dom_sf"/>
</dbReference>
<accession>A0A2K1QQR6</accession>
<dbReference type="EMBL" id="NKHZ01000051">
    <property type="protein sequence ID" value="PNS17319.1"/>
    <property type="molecule type" value="Genomic_DNA"/>
</dbReference>
<keyword evidence="3" id="KW-1185">Reference proteome</keyword>
<protein>
    <submittedName>
        <fullName evidence="2">Uncharacterized protein</fullName>
    </submittedName>
</protein>
<dbReference type="SUPFAM" id="SSF51294">
    <property type="entry name" value="Hedgehog/intein (Hint) domain"/>
    <property type="match status" value="1"/>
</dbReference>
<comment type="caution">
    <text evidence="2">The sequence shown here is derived from an EMBL/GenBank/DDBJ whole genome shotgun (WGS) entry which is preliminary data.</text>
</comment>
<dbReference type="Proteomes" id="UP000243797">
    <property type="component" value="Unassembled WGS sequence"/>
</dbReference>
<reference evidence="2 3" key="1">
    <citation type="submission" date="2017-06" db="EMBL/GenBank/DDBJ databases">
        <title>Draft genome sequence of a variant of Elsinoe murrayae.</title>
        <authorList>
            <person name="Cheng Q."/>
        </authorList>
    </citation>
    <scope>NUCLEOTIDE SEQUENCE [LARGE SCALE GENOMIC DNA]</scope>
    <source>
        <strain evidence="2 3">CQ-2017a</strain>
    </source>
</reference>
<gene>
    <name evidence="2" type="ORF">CAC42_7002</name>
</gene>
<evidence type="ECO:0000313" key="3">
    <source>
        <dbReference type="Proteomes" id="UP000243797"/>
    </source>
</evidence>
<dbReference type="InParanoid" id="A0A2K1QQR6"/>
<feature type="transmembrane region" description="Helical" evidence="1">
    <location>
        <begin position="1538"/>
        <end position="1558"/>
    </location>
</feature>
<evidence type="ECO:0000256" key="1">
    <source>
        <dbReference type="SAM" id="Phobius"/>
    </source>
</evidence>
<keyword evidence="1" id="KW-0472">Membrane</keyword>
<sequence>MEDRVNTFLKSIGTVAPVDADHYVQRLQSAYLRTGSASNISRFFNAPVNQEDCKFDGLDHGQTIEKLGNASLAAVIPTIMDGNGFHTLTDSDRATQIPINLFDKLMPSLYAEHIDLQLKKDSLQSLKEIRKDKEFATAIQKTMIGILFDPFGSRTDHTYAMTCLFAYEYLEHGPDVQLTSEIIHASAVSAFAQWRSKLGTGVAGLMTKKQGAQLVAFLTYAVTGIYSPHQRADTPMHDFAKALQAAVKLLENTEALKNMPWLKELEDDIEKGTIFDHVDFDAFEGVSYRIWKRWNDMIHPGDSSNFWSAGLRAAESHVTSHYDYSGMPLIPPLKLDLLGEDLKSWWDHHCPDNCKNSSSGFYPLDPRYKPAPPQPHPSGGGGSCFIPGTLVQTASGSVEIEKLSEGTRVLTRAAHLQWGHCSDEVVKTAAPADVFGFNDEPAFFTAGHVFHTTTGLRAVNPGIARSENPWIEVAQLRPGHQVYRLNESGSDYQCLTVRSIHHSPCKHDYVYGVHLRDGLRSYHANGYLVHLNYPEITVSSIAKMLNTFPPSERAAMLRSCKELGPVFERFGGGTVLEVLGKEAGTSPILYGAQPRPTFELQARDLNMSYNIVKYKNSLPMGITLSLVSGVLNIDGQHVDQAKFKGAKIWWSRPMPSGCWEHGHCKVSDNGLRGSGWLQYANEDGTNASSPTRILLSPGKSKKITLRNDSVRPLVMATALAAPDGPDLDEDEDPDADDVAVQAGFMFSLDGRVYDPKNPDTAHYDTPIGILQVPIQGPNIGFNILKYDRLDKLFERIKASAQTELKDKKLPEFERLYDVEVFYDKTNQQHITLTLRSPQLIIEHSDEYYAWLKQDASTRPVDPPYADLHFTTIGEMDITIKKLFKTIKLVVAPSGSTMTGVLRAFSSTSSGNLGAFHQVSAVHSELGGTVRVMTAHSLAVNRIAANASTTLPVAHVEPHMMAFALADNEGTNEETITENLTKIIYDSTAINNASQEMLHRIMKWHMTKDERLLFYQEAEPAGLPPQYTNQLDTATSEWLQKTYARACICQVLAIKDGDVRAESRFTAQEKKNARYFFSGKGDGCLSKNILWKDLERSVQRYQLRETYPEVKKIFEAGEGKKYSINLYRYYTKNNDTLRMLNAANAANGTPQLTKITAIMDALDLGKTDVRVTSVVGDDKEKIKIDETAGNMLTYKLMSLNKGSLWASQWRGLYHVDAAAAEAKLEQQWLQDTMADLVKKVLEHDTSVDPEMDKTMSEELAAWGKTQEDYLKWGTQEKAEMFAQDIASRIPTFIQAMSIAFGWVKQGGKWVFGKARAGWNRWRQGAAQVTQAAEAALDPKDLTTGQLIAKRTAKICLVIVGMAALGVCIWQLSDRWSSSDAVDRTQMLISVLSAVKQLADLGTDAVETFFRTGKGVYNERTAAVLRTAVDEALTKNLAGDAAVLRKDASGKLSAVETIENEEWFVIDLNEKVELDASLEVEITLDEALQQVNQLSRMEKVFNVIKTTLVYIGYIIAVAVAIVMTIMLIRDWSKMKTGDRIFQTIQVVLAGLEGLGALLLLGAGAVYGVATLTGAGFAMALGAGIAIATPIFAAVAMVLAVVALIVLVAYFIWQSKQPPPPTQLDLWMESTGKAWAAEHPAPADPVTITVQPTILTNSSSARAITITIKNLEADQKYDSLKVEFTSGSDDSCLFNKELSFERDDSKKNTEGFVNMTVNPVDANVKLSVINVENDVGNKINRTTLSISGPTVKDPKTGVNGNEVTLGKDETITFTVWGPTGSTKALSCFISWTASYSKDVLSDVVEVPKAGI</sequence>
<feature type="transmembrane region" description="Helical" evidence="1">
    <location>
        <begin position="1506"/>
        <end position="1526"/>
    </location>
</feature>